<evidence type="ECO:0000256" key="1">
    <source>
        <dbReference type="ARBA" id="ARBA00022723"/>
    </source>
</evidence>
<dbReference type="PANTHER" id="PTHR23226:SF248">
    <property type="entry name" value="ZINC FINGER PROTEIN 648"/>
    <property type="match status" value="1"/>
</dbReference>
<dbReference type="SUPFAM" id="SSF57667">
    <property type="entry name" value="beta-beta-alpha zinc fingers"/>
    <property type="match status" value="2"/>
</dbReference>
<dbReference type="Ensembl" id="ENSACCT00020003037.1">
    <property type="protein sequence ID" value="ENSACCP00020002931.1"/>
    <property type="gene ID" value="ENSACCG00020002005.1"/>
</dbReference>
<keyword evidence="1" id="KW-0479">Metal-binding</keyword>
<keyword evidence="2" id="KW-0677">Repeat</keyword>
<evidence type="ECO:0000256" key="4">
    <source>
        <dbReference type="ARBA" id="ARBA00022833"/>
    </source>
</evidence>
<dbReference type="GO" id="GO:0008270">
    <property type="term" value="F:zinc ion binding"/>
    <property type="evidence" value="ECO:0007669"/>
    <property type="project" value="UniProtKB-KW"/>
</dbReference>
<dbReference type="Proteomes" id="UP000472275">
    <property type="component" value="Chromosome 12"/>
</dbReference>
<dbReference type="PANTHER" id="PTHR23226">
    <property type="entry name" value="ZINC FINGER AND SCAN DOMAIN-CONTAINING"/>
    <property type="match status" value="1"/>
</dbReference>
<organism evidence="8 9">
    <name type="scientific">Aquila chrysaetos chrysaetos</name>
    <dbReference type="NCBI Taxonomy" id="223781"/>
    <lineage>
        <taxon>Eukaryota</taxon>
        <taxon>Metazoa</taxon>
        <taxon>Chordata</taxon>
        <taxon>Craniata</taxon>
        <taxon>Vertebrata</taxon>
        <taxon>Euteleostomi</taxon>
        <taxon>Archelosauria</taxon>
        <taxon>Archosauria</taxon>
        <taxon>Dinosauria</taxon>
        <taxon>Saurischia</taxon>
        <taxon>Theropoda</taxon>
        <taxon>Coelurosauria</taxon>
        <taxon>Aves</taxon>
        <taxon>Neognathae</taxon>
        <taxon>Neoaves</taxon>
        <taxon>Telluraves</taxon>
        <taxon>Accipitrimorphae</taxon>
        <taxon>Accipitriformes</taxon>
        <taxon>Accipitridae</taxon>
        <taxon>Accipitrinae</taxon>
        <taxon>Aquila</taxon>
    </lineage>
</organism>
<evidence type="ECO:0000313" key="8">
    <source>
        <dbReference type="Ensembl" id="ENSACCP00020002931.1"/>
    </source>
</evidence>
<dbReference type="PROSITE" id="PS50157">
    <property type="entry name" value="ZINC_FINGER_C2H2_2"/>
    <property type="match status" value="4"/>
</dbReference>
<dbReference type="GO" id="GO:0000978">
    <property type="term" value="F:RNA polymerase II cis-regulatory region sequence-specific DNA binding"/>
    <property type="evidence" value="ECO:0007669"/>
    <property type="project" value="TreeGrafter"/>
</dbReference>
<keyword evidence="9" id="KW-1185">Reference proteome</keyword>
<dbReference type="FunFam" id="3.30.160.60:FF:000301">
    <property type="entry name" value="Zinc finger protein 236"/>
    <property type="match status" value="1"/>
</dbReference>
<feature type="domain" description="C2H2-type" evidence="7">
    <location>
        <begin position="167"/>
        <end position="194"/>
    </location>
</feature>
<evidence type="ECO:0000256" key="6">
    <source>
        <dbReference type="SAM" id="MobiDB-lite"/>
    </source>
</evidence>
<feature type="compositionally biased region" description="Low complexity" evidence="6">
    <location>
        <begin position="54"/>
        <end position="68"/>
    </location>
</feature>
<reference evidence="8" key="1">
    <citation type="submission" date="2025-08" db="UniProtKB">
        <authorList>
            <consortium name="Ensembl"/>
        </authorList>
    </citation>
    <scope>IDENTIFICATION</scope>
</reference>
<evidence type="ECO:0000256" key="3">
    <source>
        <dbReference type="ARBA" id="ARBA00022771"/>
    </source>
</evidence>
<accession>A0A663DT34</accession>
<feature type="domain" description="C2H2-type" evidence="7">
    <location>
        <begin position="85"/>
        <end position="112"/>
    </location>
</feature>
<protein>
    <recommendedName>
        <fullName evidence="7">C2H2-type domain-containing protein</fullName>
    </recommendedName>
</protein>
<dbReference type="InParanoid" id="A0A663DT34"/>
<dbReference type="FunFam" id="3.30.160.60:FF:002343">
    <property type="entry name" value="Zinc finger protein 33A"/>
    <property type="match status" value="1"/>
</dbReference>
<dbReference type="Pfam" id="PF00096">
    <property type="entry name" value="zf-C2H2"/>
    <property type="match status" value="2"/>
</dbReference>
<keyword evidence="3 5" id="KW-0863">Zinc-finger</keyword>
<dbReference type="InterPro" id="IPR036236">
    <property type="entry name" value="Znf_C2H2_sf"/>
</dbReference>
<sequence length="245" mass="26384">MPGPGVLQWQPGGEEGGPMCTPSHGEALCQQHPSQMDSGATGPCGTEDTAVALGSKSGEVSGVGHSSHAIGPGGPQASTLEEHPYKRLQCRQSFKKPSNLLSHRETHSRTSPCPDCGRTFNKPLSLLRHQRGHLGAVPFPCPDGGKAFTVASQMAEHQRVHTGERPFACPHCARAFAHAGTLKRHQQLHGGPLPTPTAPLHGPPYLPARCGAALTSLGWLGENHGKKHFWPFFFFFLFFFLKINR</sequence>
<evidence type="ECO:0000256" key="5">
    <source>
        <dbReference type="PROSITE-ProRule" id="PRU00042"/>
    </source>
</evidence>
<dbReference type="Gene3D" id="3.30.160.60">
    <property type="entry name" value="Classic Zinc Finger"/>
    <property type="match status" value="3"/>
</dbReference>
<evidence type="ECO:0000259" key="7">
    <source>
        <dbReference type="PROSITE" id="PS50157"/>
    </source>
</evidence>
<keyword evidence="4" id="KW-0862">Zinc</keyword>
<proteinExistence type="predicted"/>
<dbReference type="PROSITE" id="PS00028">
    <property type="entry name" value="ZINC_FINGER_C2H2_1"/>
    <property type="match status" value="2"/>
</dbReference>
<evidence type="ECO:0000256" key="2">
    <source>
        <dbReference type="ARBA" id="ARBA00022737"/>
    </source>
</evidence>
<feature type="domain" description="C2H2-type" evidence="7">
    <location>
        <begin position="139"/>
        <end position="166"/>
    </location>
</feature>
<feature type="region of interest" description="Disordered" evidence="6">
    <location>
        <begin position="1"/>
        <end position="80"/>
    </location>
</feature>
<dbReference type="InterPro" id="IPR013087">
    <property type="entry name" value="Znf_C2H2_type"/>
</dbReference>
<dbReference type="GeneTree" id="ENSGT01030000234576"/>
<dbReference type="AlphaFoldDB" id="A0A663DT34"/>
<name>A0A663DT34_AQUCH</name>
<feature type="domain" description="C2H2-type" evidence="7">
    <location>
        <begin position="111"/>
        <end position="138"/>
    </location>
</feature>
<reference evidence="8" key="2">
    <citation type="submission" date="2025-09" db="UniProtKB">
        <authorList>
            <consortium name="Ensembl"/>
        </authorList>
    </citation>
    <scope>IDENTIFICATION</scope>
</reference>
<dbReference type="SMART" id="SM00355">
    <property type="entry name" value="ZnF_C2H2"/>
    <property type="match status" value="4"/>
</dbReference>
<evidence type="ECO:0000313" key="9">
    <source>
        <dbReference type="Proteomes" id="UP000472275"/>
    </source>
</evidence>
<dbReference type="GO" id="GO:0000981">
    <property type="term" value="F:DNA-binding transcription factor activity, RNA polymerase II-specific"/>
    <property type="evidence" value="ECO:0007669"/>
    <property type="project" value="TreeGrafter"/>
</dbReference>